<accession>A0A3M3BJ08</accession>
<dbReference type="EMBL" id="RBOC01000045">
    <property type="protein sequence ID" value="RMM12653.1"/>
    <property type="molecule type" value="Genomic_DNA"/>
</dbReference>
<evidence type="ECO:0000313" key="2">
    <source>
        <dbReference type="EMBL" id="RMM12653.1"/>
    </source>
</evidence>
<comment type="caution">
    <text evidence="2">The sequence shown here is derived from an EMBL/GenBank/DDBJ whole genome shotgun (WGS) entry which is preliminary data.</text>
</comment>
<gene>
    <name evidence="2" type="ORF">ALQ84_01789</name>
</gene>
<dbReference type="InterPro" id="IPR000073">
    <property type="entry name" value="AB_hydrolase_1"/>
</dbReference>
<dbReference type="InterPro" id="IPR029058">
    <property type="entry name" value="AB_hydrolase_fold"/>
</dbReference>
<dbReference type="Pfam" id="PF00561">
    <property type="entry name" value="Abhydrolase_1"/>
    <property type="match status" value="1"/>
</dbReference>
<dbReference type="AlphaFoldDB" id="A0A3M3BJ08"/>
<dbReference type="GO" id="GO:0016787">
    <property type="term" value="F:hydrolase activity"/>
    <property type="evidence" value="ECO:0007669"/>
    <property type="project" value="UniProtKB-KW"/>
</dbReference>
<organism evidence="2 3">
    <name type="scientific">Pseudomonas caricapapayae</name>
    <dbReference type="NCBI Taxonomy" id="46678"/>
    <lineage>
        <taxon>Bacteria</taxon>
        <taxon>Pseudomonadati</taxon>
        <taxon>Pseudomonadota</taxon>
        <taxon>Gammaproteobacteria</taxon>
        <taxon>Pseudomonadales</taxon>
        <taxon>Pseudomonadaceae</taxon>
        <taxon>Pseudomonas</taxon>
    </lineage>
</organism>
<evidence type="ECO:0000313" key="3">
    <source>
        <dbReference type="Proteomes" id="UP000278587"/>
    </source>
</evidence>
<feature type="domain" description="AB hydrolase-1" evidence="1">
    <location>
        <begin position="77"/>
        <end position="308"/>
    </location>
</feature>
<dbReference type="InterPro" id="IPR050266">
    <property type="entry name" value="AB_hydrolase_sf"/>
</dbReference>
<sequence length="330" mass="35788">MDHRPSCTTYLDFSYQPLSLEAIMNLYPLTRLLRRAWLVALLAGLSSITMAADKNYTVTAPDGVKLAVQESGNPNGPTVIFIHGLLGSRLNWERQTSSPELQRFRMVTYDLRGHGLSDMPTNVDAYTDGRRYADDLNAVIKATGSNHPVLVGWSLGGAVMSNYLAAYGDAGIGGVMYVDGVIELNAALITSHPSVYAGLASDDLKTHLGAVRTFLALCFHTQPDVATSDLLLSNASMASWTMTRATPSMTVSVAEGLPKARVPVLMLYGAKDELVQVQPSIARAKQLNAHIQTTIYENSGHAPFLEEAARFNHDLAKFMESATTAANKRK</sequence>
<dbReference type="PANTHER" id="PTHR43798">
    <property type="entry name" value="MONOACYLGLYCEROL LIPASE"/>
    <property type="match status" value="1"/>
</dbReference>
<name>A0A3M3BJ08_9PSED</name>
<proteinExistence type="predicted"/>
<protein>
    <submittedName>
        <fullName evidence="2">Alpha/beta fold family hydrolase</fullName>
    </submittedName>
</protein>
<reference evidence="2 3" key="1">
    <citation type="submission" date="2018-08" db="EMBL/GenBank/DDBJ databases">
        <title>Recombination of ecologically and evolutionarily significant loci maintains genetic cohesion in the Pseudomonas syringae species complex.</title>
        <authorList>
            <person name="Dillon M."/>
            <person name="Thakur S."/>
            <person name="Almeida R.N.D."/>
            <person name="Weir B.S."/>
            <person name="Guttman D.S."/>
        </authorList>
    </citation>
    <scope>NUCLEOTIDE SEQUENCE [LARGE SCALE GENOMIC DNA]</scope>
    <source>
        <strain evidence="2 3">ICMP 4086</strain>
    </source>
</reference>
<dbReference type="Proteomes" id="UP000278587">
    <property type="component" value="Unassembled WGS sequence"/>
</dbReference>
<dbReference type="PRINTS" id="PR00111">
    <property type="entry name" value="ABHYDROLASE"/>
</dbReference>
<dbReference type="Gene3D" id="3.40.50.1820">
    <property type="entry name" value="alpha/beta hydrolase"/>
    <property type="match status" value="1"/>
</dbReference>
<dbReference type="SUPFAM" id="SSF53474">
    <property type="entry name" value="alpha/beta-Hydrolases"/>
    <property type="match status" value="1"/>
</dbReference>
<keyword evidence="2" id="KW-0378">Hydrolase</keyword>
<dbReference type="GO" id="GO:0016020">
    <property type="term" value="C:membrane"/>
    <property type="evidence" value="ECO:0007669"/>
    <property type="project" value="TreeGrafter"/>
</dbReference>
<evidence type="ECO:0000259" key="1">
    <source>
        <dbReference type="Pfam" id="PF00561"/>
    </source>
</evidence>
<dbReference type="PANTHER" id="PTHR43798:SF33">
    <property type="entry name" value="HYDROLASE, PUTATIVE (AFU_ORTHOLOGUE AFUA_2G14860)-RELATED"/>
    <property type="match status" value="1"/>
</dbReference>